<proteinExistence type="predicted"/>
<protein>
    <submittedName>
        <fullName evidence="2">Uncharacterized protein</fullName>
    </submittedName>
</protein>
<feature type="non-terminal residue" evidence="2">
    <location>
        <position position="1"/>
    </location>
</feature>
<evidence type="ECO:0000313" key="3">
    <source>
        <dbReference type="Proteomes" id="UP001642464"/>
    </source>
</evidence>
<evidence type="ECO:0000256" key="1">
    <source>
        <dbReference type="SAM" id="MobiDB-lite"/>
    </source>
</evidence>
<feature type="non-terminal residue" evidence="2">
    <location>
        <position position="55"/>
    </location>
</feature>
<reference evidence="2 3" key="1">
    <citation type="submission" date="2024-02" db="EMBL/GenBank/DDBJ databases">
        <authorList>
            <person name="Chen Y."/>
            <person name="Shah S."/>
            <person name="Dougan E. K."/>
            <person name="Thang M."/>
            <person name="Chan C."/>
        </authorList>
    </citation>
    <scope>NUCLEOTIDE SEQUENCE [LARGE SCALE GENOMIC DNA]</scope>
</reference>
<sequence>ECMVADPQHPTKSHYVNLLGAPAGRSASRCDTQRQRTPQRPADARGALAGWCKGV</sequence>
<organism evidence="2 3">
    <name type="scientific">Durusdinium trenchii</name>
    <dbReference type="NCBI Taxonomy" id="1381693"/>
    <lineage>
        <taxon>Eukaryota</taxon>
        <taxon>Sar</taxon>
        <taxon>Alveolata</taxon>
        <taxon>Dinophyceae</taxon>
        <taxon>Suessiales</taxon>
        <taxon>Symbiodiniaceae</taxon>
        <taxon>Durusdinium</taxon>
    </lineage>
</organism>
<evidence type="ECO:0000313" key="2">
    <source>
        <dbReference type="EMBL" id="CAK9051765.1"/>
    </source>
</evidence>
<keyword evidence="3" id="KW-1185">Reference proteome</keyword>
<comment type="caution">
    <text evidence="2">The sequence shown here is derived from an EMBL/GenBank/DDBJ whole genome shotgun (WGS) entry which is preliminary data.</text>
</comment>
<dbReference type="EMBL" id="CAXAMM010022320">
    <property type="protein sequence ID" value="CAK9051765.1"/>
    <property type="molecule type" value="Genomic_DNA"/>
</dbReference>
<gene>
    <name evidence="2" type="ORF">SCF082_LOCUS28386</name>
</gene>
<feature type="region of interest" description="Disordered" evidence="1">
    <location>
        <begin position="23"/>
        <end position="55"/>
    </location>
</feature>
<dbReference type="Proteomes" id="UP001642464">
    <property type="component" value="Unassembled WGS sequence"/>
</dbReference>
<name>A0ABP0MJX1_9DINO</name>
<accession>A0ABP0MJX1</accession>